<organism evidence="1 2">
    <name type="scientific">Rhodopirellula baltica (strain DSM 10527 / NCIMB 13988 / SH1)</name>
    <dbReference type="NCBI Taxonomy" id="243090"/>
    <lineage>
        <taxon>Bacteria</taxon>
        <taxon>Pseudomonadati</taxon>
        <taxon>Planctomycetota</taxon>
        <taxon>Planctomycetia</taxon>
        <taxon>Pirellulales</taxon>
        <taxon>Pirellulaceae</taxon>
        <taxon>Rhodopirellula</taxon>
    </lineage>
</organism>
<dbReference type="EnsemblBacteria" id="CAD74783">
    <property type="protein sequence ID" value="CAD74783"/>
    <property type="gene ID" value="RB6408"/>
</dbReference>
<evidence type="ECO:0000313" key="2">
    <source>
        <dbReference type="Proteomes" id="UP000001025"/>
    </source>
</evidence>
<dbReference type="AlphaFoldDB" id="Q7UQC1"/>
<gene>
    <name evidence="1" type="ordered locus">RB6408</name>
</gene>
<protein>
    <submittedName>
        <fullName evidence="1">Uncharacterized protein</fullName>
    </submittedName>
</protein>
<dbReference type="HOGENOM" id="CLU_2275255_0_0_0"/>
<dbReference type="InParanoid" id="Q7UQC1"/>
<evidence type="ECO:0000313" key="1">
    <source>
        <dbReference type="EMBL" id="CAD74783.1"/>
    </source>
</evidence>
<dbReference type="EMBL" id="BX294144">
    <property type="protein sequence ID" value="CAD74783.1"/>
    <property type="molecule type" value="Genomic_DNA"/>
</dbReference>
<sequence length="102" mass="11594">MIDSDSELLVVEMTIVATSFILDFGKAYINQRPDFSESVMEYASKSEQKCLRAIGTWLTQPCRRLSNSGFFIGSRDPAISIAGITRWQNRTTDECSLQFFVR</sequence>
<dbReference type="KEGG" id="rba:RB6408"/>
<name>Q7UQC1_RHOBA</name>
<keyword evidence="2" id="KW-1185">Reference proteome</keyword>
<accession>Q7UQC1</accession>
<reference evidence="1 2" key="1">
    <citation type="journal article" date="2003" name="Proc. Natl. Acad. Sci. U.S.A.">
        <title>Complete genome sequence of the marine planctomycete Pirellula sp. strain 1.</title>
        <authorList>
            <person name="Gloeckner F.O."/>
            <person name="Kube M."/>
            <person name="Bauer M."/>
            <person name="Teeling H."/>
            <person name="Lombardot T."/>
            <person name="Ludwig W."/>
            <person name="Gade D."/>
            <person name="Beck A."/>
            <person name="Borzym K."/>
            <person name="Heitmann K."/>
            <person name="Rabus R."/>
            <person name="Schlesner H."/>
            <person name="Amann R."/>
            <person name="Reinhardt R."/>
        </authorList>
    </citation>
    <scope>NUCLEOTIDE SEQUENCE [LARGE SCALE GENOMIC DNA]</scope>
    <source>
        <strain evidence="2">DSM 10527 / NCIMB 13988 / SH1</strain>
    </source>
</reference>
<dbReference type="OrthoDB" id="276211at2"/>
<proteinExistence type="predicted"/>
<dbReference type="Proteomes" id="UP000001025">
    <property type="component" value="Chromosome"/>
</dbReference>